<evidence type="ECO:0000313" key="1">
    <source>
        <dbReference type="EMBL" id="ETX00216.1"/>
    </source>
</evidence>
<dbReference type="AlphaFoldDB" id="W4LR47"/>
<proteinExistence type="predicted"/>
<dbReference type="InterPro" id="IPR036388">
    <property type="entry name" value="WH-like_DNA-bd_sf"/>
</dbReference>
<protein>
    <recommendedName>
        <fullName evidence="3">DUF433 domain-containing protein</fullName>
    </recommendedName>
</protein>
<dbReference type="SUPFAM" id="SSF46689">
    <property type="entry name" value="Homeodomain-like"/>
    <property type="match status" value="1"/>
</dbReference>
<gene>
    <name evidence="1" type="ORF">ETSY1_12005</name>
</gene>
<accession>W4LR47</accession>
<dbReference type="Gene3D" id="1.10.10.10">
    <property type="entry name" value="Winged helix-like DNA-binding domain superfamily/Winged helix DNA-binding domain"/>
    <property type="match status" value="1"/>
</dbReference>
<dbReference type="Proteomes" id="UP000019141">
    <property type="component" value="Unassembled WGS sequence"/>
</dbReference>
<organism evidence="1 2">
    <name type="scientific">Entotheonella factor</name>
    <dbReference type="NCBI Taxonomy" id="1429438"/>
    <lineage>
        <taxon>Bacteria</taxon>
        <taxon>Pseudomonadati</taxon>
        <taxon>Nitrospinota/Tectimicrobiota group</taxon>
        <taxon>Candidatus Tectimicrobiota</taxon>
        <taxon>Candidatus Entotheonellia</taxon>
        <taxon>Candidatus Entotheonellales</taxon>
        <taxon>Candidatus Entotheonellaceae</taxon>
        <taxon>Candidatus Entotheonella</taxon>
    </lineage>
</organism>
<keyword evidence="2" id="KW-1185">Reference proteome</keyword>
<dbReference type="EMBL" id="AZHW01000365">
    <property type="protein sequence ID" value="ETX00216.1"/>
    <property type="molecule type" value="Genomic_DNA"/>
</dbReference>
<dbReference type="InterPro" id="IPR009057">
    <property type="entry name" value="Homeodomain-like_sf"/>
</dbReference>
<reference evidence="1 2" key="1">
    <citation type="journal article" date="2014" name="Nature">
        <title>An environmental bacterial taxon with a large and distinct metabolic repertoire.</title>
        <authorList>
            <person name="Wilson M.C."/>
            <person name="Mori T."/>
            <person name="Ruckert C."/>
            <person name="Uria A.R."/>
            <person name="Helf M.J."/>
            <person name="Takada K."/>
            <person name="Gernert C."/>
            <person name="Steffens U.A."/>
            <person name="Heycke N."/>
            <person name="Schmitt S."/>
            <person name="Rinke C."/>
            <person name="Helfrich E.J."/>
            <person name="Brachmann A.O."/>
            <person name="Gurgui C."/>
            <person name="Wakimoto T."/>
            <person name="Kracht M."/>
            <person name="Crusemann M."/>
            <person name="Hentschel U."/>
            <person name="Abe I."/>
            <person name="Matsunaga S."/>
            <person name="Kalinowski J."/>
            <person name="Takeyama H."/>
            <person name="Piel J."/>
        </authorList>
    </citation>
    <scope>NUCLEOTIDE SEQUENCE [LARGE SCALE GENOMIC DNA]</scope>
    <source>
        <strain evidence="2">TSY1</strain>
    </source>
</reference>
<name>W4LR47_ENTF1</name>
<evidence type="ECO:0000313" key="2">
    <source>
        <dbReference type="Proteomes" id="UP000019141"/>
    </source>
</evidence>
<comment type="caution">
    <text evidence="1">The sequence shown here is derived from an EMBL/GenBank/DDBJ whole genome shotgun (WGS) entry which is preliminary data.</text>
</comment>
<evidence type="ECO:0008006" key="3">
    <source>
        <dbReference type="Google" id="ProtNLM"/>
    </source>
</evidence>
<dbReference type="InterPro" id="IPR007367">
    <property type="entry name" value="DUF433"/>
</dbReference>
<dbReference type="Pfam" id="PF04255">
    <property type="entry name" value="DUF433"/>
    <property type="match status" value="1"/>
</dbReference>
<sequence length="104" mass="11773">MQTIQKTYVEWRDDGYWIARTRISLDSVIYAYQGGAAPESIHRSYPLLTLEEVYGAIAFYLGNQQAIDAYLKQSEVALAHVADELKTSFRADNPALVKLYPASR</sequence>
<dbReference type="HOGENOM" id="CLU_146679_1_0_7"/>